<evidence type="ECO:0000313" key="11">
    <source>
        <dbReference type="EMBL" id="KPQ11694.1"/>
    </source>
</evidence>
<feature type="transmembrane region" description="Helical" evidence="10">
    <location>
        <begin position="179"/>
        <end position="198"/>
    </location>
</feature>
<dbReference type="GO" id="GO:0009425">
    <property type="term" value="C:bacterial-type flagellum basal body"/>
    <property type="evidence" value="ECO:0007669"/>
    <property type="project" value="UniProtKB-SubCell"/>
</dbReference>
<evidence type="ECO:0000256" key="9">
    <source>
        <dbReference type="NCBIfam" id="TIGR01400"/>
    </source>
</evidence>
<evidence type="ECO:0000256" key="10">
    <source>
        <dbReference type="RuleBase" id="RU362071"/>
    </source>
</evidence>
<evidence type="ECO:0000256" key="6">
    <source>
        <dbReference type="ARBA" id="ARBA00022989"/>
    </source>
</evidence>
<gene>
    <name evidence="11" type="primary">fliR</name>
    <name evidence="12" type="ORF">GA0071312_1367</name>
    <name evidence="11" type="ORF">HLUCCO17_05770</name>
</gene>
<dbReference type="PANTHER" id="PTHR30065">
    <property type="entry name" value="FLAGELLAR BIOSYNTHETIC PROTEIN FLIR"/>
    <property type="match status" value="1"/>
</dbReference>
<sequence>MDLLIPQIAVAFLLTFARVGTLVMLLPAIGEQSLGARARLSFALLLTLVMFPATQATLPIGEGGPQLITLLISEIFVGLMLGMATRLIIGALQTAGTIIAQQIGLGFAMAVDPAMGGQQAAIGNFLSLLGITLIFATDLHHLAIAAIRNSYDLLPPGGLPSAGDAAALGVQAAARGFRLAIQISAPFLVFGILFNLGLGVLARLMPQMPVFFLGLPATILLGMVILFAVVGVMMGVFLEDIGDYLAEIAGL</sequence>
<feature type="transmembrane region" description="Helical" evidence="10">
    <location>
        <begin position="40"/>
        <end position="61"/>
    </location>
</feature>
<keyword evidence="4 10" id="KW-1003">Cell membrane</keyword>
<dbReference type="Pfam" id="PF01311">
    <property type="entry name" value="Bac_export_1"/>
    <property type="match status" value="1"/>
</dbReference>
<dbReference type="RefSeq" id="WP_074444337.1">
    <property type="nucleotide sequence ID" value="NZ_FMBM01000002.1"/>
</dbReference>
<dbReference type="AlphaFoldDB" id="A0A0P8A9B8"/>
<organism evidence="11 13">
    <name type="scientific">Saliniramus fredricksonii</name>
    <dbReference type="NCBI Taxonomy" id="1653334"/>
    <lineage>
        <taxon>Bacteria</taxon>
        <taxon>Pseudomonadati</taxon>
        <taxon>Pseudomonadota</taxon>
        <taxon>Alphaproteobacteria</taxon>
        <taxon>Hyphomicrobiales</taxon>
        <taxon>Salinarimonadaceae</taxon>
        <taxon>Saliniramus</taxon>
    </lineage>
</organism>
<comment type="subcellular location">
    <subcellularLocation>
        <location evidence="10">Cell membrane</location>
        <topology evidence="10">Multi-pass membrane protein</topology>
    </subcellularLocation>
    <subcellularLocation>
        <location evidence="10">Bacterial flagellum basal body</location>
    </subcellularLocation>
</comment>
<comment type="caution">
    <text evidence="11">The sequence shown here is derived from an EMBL/GenBank/DDBJ whole genome shotgun (WGS) entry which is preliminary data.</text>
</comment>
<reference evidence="11 13" key="1">
    <citation type="submission" date="2015-09" db="EMBL/GenBank/DDBJ databases">
        <title>Identification and resolution of microdiversity through metagenomic sequencing of parallel consortia.</title>
        <authorList>
            <person name="Nelson W.C."/>
            <person name="Romine M.F."/>
            <person name="Lindemann S.R."/>
        </authorList>
    </citation>
    <scope>NUCLEOTIDE SEQUENCE [LARGE SCALE GENOMIC DNA]</scope>
    <source>
        <strain evidence="11">HL-109</strain>
    </source>
</reference>
<keyword evidence="14" id="KW-1185">Reference proteome</keyword>
<dbReference type="EMBL" id="FMBM01000002">
    <property type="protein sequence ID" value="SCC80224.1"/>
    <property type="molecule type" value="Genomic_DNA"/>
</dbReference>
<feature type="transmembrane region" description="Helical" evidence="10">
    <location>
        <begin position="6"/>
        <end position="28"/>
    </location>
</feature>
<evidence type="ECO:0000256" key="1">
    <source>
        <dbReference type="ARBA" id="ARBA00002578"/>
    </source>
</evidence>
<comment type="function">
    <text evidence="1 10">Role in flagellar biosynthesis.</text>
</comment>
<protein>
    <recommendedName>
        <fullName evidence="3 9">Flagellar biosynthetic protein FliR</fullName>
    </recommendedName>
</protein>
<dbReference type="OrthoDB" id="9779817at2"/>
<evidence type="ECO:0000256" key="5">
    <source>
        <dbReference type="ARBA" id="ARBA00022692"/>
    </source>
</evidence>
<keyword evidence="8 10" id="KW-0975">Bacterial flagellum</keyword>
<keyword evidence="6 10" id="KW-1133">Transmembrane helix</keyword>
<evidence type="ECO:0000313" key="13">
    <source>
        <dbReference type="Proteomes" id="UP000050497"/>
    </source>
</evidence>
<evidence type="ECO:0000313" key="12">
    <source>
        <dbReference type="EMBL" id="SCC80224.1"/>
    </source>
</evidence>
<keyword evidence="11" id="KW-0282">Flagellum</keyword>
<reference evidence="12 14" key="2">
    <citation type="submission" date="2016-08" db="EMBL/GenBank/DDBJ databases">
        <authorList>
            <person name="Varghese N."/>
            <person name="Submissions Spin"/>
        </authorList>
    </citation>
    <scope>NUCLEOTIDE SEQUENCE [LARGE SCALE GENOMIC DNA]</scope>
    <source>
        <strain evidence="12 14">HL-109</strain>
    </source>
</reference>
<evidence type="ECO:0000256" key="7">
    <source>
        <dbReference type="ARBA" id="ARBA00023136"/>
    </source>
</evidence>
<evidence type="ECO:0000256" key="3">
    <source>
        <dbReference type="ARBA" id="ARBA00021717"/>
    </source>
</evidence>
<evidence type="ECO:0000256" key="4">
    <source>
        <dbReference type="ARBA" id="ARBA00022475"/>
    </source>
</evidence>
<dbReference type="PRINTS" id="PR00953">
    <property type="entry name" value="TYPE3IMRPROT"/>
</dbReference>
<feature type="transmembrane region" description="Helical" evidence="10">
    <location>
        <begin position="125"/>
        <end position="147"/>
    </location>
</feature>
<keyword evidence="11" id="KW-0966">Cell projection</keyword>
<dbReference type="GO" id="GO:0044780">
    <property type="term" value="P:bacterial-type flagellum assembly"/>
    <property type="evidence" value="ECO:0007669"/>
    <property type="project" value="UniProtKB-UniRule"/>
</dbReference>
<dbReference type="Proteomes" id="UP000050497">
    <property type="component" value="Unassembled WGS sequence"/>
</dbReference>
<dbReference type="PATRIC" id="fig|1653334.4.peg.2223"/>
<accession>A0A0P8A9B8</accession>
<dbReference type="Proteomes" id="UP000182800">
    <property type="component" value="Unassembled WGS sequence"/>
</dbReference>
<feature type="transmembrane region" description="Helical" evidence="10">
    <location>
        <begin position="67"/>
        <end position="89"/>
    </location>
</feature>
<dbReference type="InterPro" id="IPR006303">
    <property type="entry name" value="FliR"/>
</dbReference>
<evidence type="ECO:0000256" key="8">
    <source>
        <dbReference type="ARBA" id="ARBA00023143"/>
    </source>
</evidence>
<dbReference type="PANTHER" id="PTHR30065:SF8">
    <property type="entry name" value="FLAGELLAR BIOSYNTHETIC PROTEIN FLIR"/>
    <property type="match status" value="1"/>
</dbReference>
<name>A0A0P8A9B8_9HYPH</name>
<dbReference type="InterPro" id="IPR002010">
    <property type="entry name" value="T3SS_IM_R"/>
</dbReference>
<comment type="similarity">
    <text evidence="2 10">Belongs to the FliR/MopE/SpaR family.</text>
</comment>
<dbReference type="NCBIfam" id="TIGR01400">
    <property type="entry name" value="fliR"/>
    <property type="match status" value="1"/>
</dbReference>
<keyword evidence="5 10" id="KW-0812">Transmembrane</keyword>
<dbReference type="STRING" id="1653334.GA0071312_1367"/>
<dbReference type="GO" id="GO:0006605">
    <property type="term" value="P:protein targeting"/>
    <property type="evidence" value="ECO:0007669"/>
    <property type="project" value="UniProtKB-UniRule"/>
</dbReference>
<evidence type="ECO:0000313" key="14">
    <source>
        <dbReference type="Proteomes" id="UP000182800"/>
    </source>
</evidence>
<dbReference type="GO" id="GO:0005886">
    <property type="term" value="C:plasma membrane"/>
    <property type="evidence" value="ECO:0007669"/>
    <property type="project" value="UniProtKB-SubCell"/>
</dbReference>
<dbReference type="EMBL" id="LJSX01000006">
    <property type="protein sequence ID" value="KPQ11694.1"/>
    <property type="molecule type" value="Genomic_DNA"/>
</dbReference>
<evidence type="ECO:0000256" key="2">
    <source>
        <dbReference type="ARBA" id="ARBA00009772"/>
    </source>
</evidence>
<keyword evidence="11" id="KW-0969">Cilium</keyword>
<proteinExistence type="inferred from homology"/>
<feature type="transmembrane region" description="Helical" evidence="10">
    <location>
        <begin position="210"/>
        <end position="238"/>
    </location>
</feature>
<keyword evidence="7 10" id="KW-0472">Membrane</keyword>